<evidence type="ECO:0000313" key="1">
    <source>
        <dbReference type="EMBL" id="MDO6424746.1"/>
    </source>
</evidence>
<protein>
    <submittedName>
        <fullName evidence="1">Uncharacterized protein</fullName>
    </submittedName>
</protein>
<gene>
    <name evidence="1" type="ORF">Q4521_19810</name>
</gene>
<dbReference type="Proteomes" id="UP001169760">
    <property type="component" value="Unassembled WGS sequence"/>
</dbReference>
<dbReference type="EMBL" id="JAUOPB010000017">
    <property type="protein sequence ID" value="MDO6424746.1"/>
    <property type="molecule type" value="Genomic_DNA"/>
</dbReference>
<comment type="caution">
    <text evidence="1">The sequence shown here is derived from an EMBL/GenBank/DDBJ whole genome shotgun (WGS) entry which is preliminary data.</text>
</comment>
<accession>A0AAW7XAJ3</accession>
<dbReference type="AlphaFoldDB" id="A0AAW7XAJ3"/>
<organism evidence="1 2">
    <name type="scientific">Saccharophagus degradans</name>
    <dbReference type="NCBI Taxonomy" id="86304"/>
    <lineage>
        <taxon>Bacteria</taxon>
        <taxon>Pseudomonadati</taxon>
        <taxon>Pseudomonadota</taxon>
        <taxon>Gammaproteobacteria</taxon>
        <taxon>Cellvibrionales</taxon>
        <taxon>Cellvibrionaceae</taxon>
        <taxon>Saccharophagus</taxon>
    </lineage>
</organism>
<reference evidence="1" key="1">
    <citation type="submission" date="2023-07" db="EMBL/GenBank/DDBJ databases">
        <title>Genome content predicts the carbon catabolic preferences of heterotrophic bacteria.</title>
        <authorList>
            <person name="Gralka M."/>
        </authorList>
    </citation>
    <scope>NUCLEOTIDE SEQUENCE</scope>
    <source>
        <strain evidence="1">I3M17_2</strain>
    </source>
</reference>
<sequence length="181" mass="20118">MLPFNGLRLYVVRFFLLLFTLFTGQFALGEVQVALNIEATEATVAWDARTSNPQATRASIRLELEQGGPDIWDKSVLLFSGISGREIIPLQVSATYSSWDAHEYDTYYFDLNFCYQVGFTETCENKKISLNTFYPGASIPSDLGASPVENDNSVGNKLPTIKNIIYIHTDHLGSPVAETAH</sequence>
<dbReference type="RefSeq" id="WP_216064917.1">
    <property type="nucleotide sequence ID" value="NZ_JAHKPP010000036.1"/>
</dbReference>
<evidence type="ECO:0000313" key="2">
    <source>
        <dbReference type="Proteomes" id="UP001169760"/>
    </source>
</evidence>
<proteinExistence type="predicted"/>
<name>A0AAW7XAJ3_9GAMM</name>